<evidence type="ECO:0000313" key="2">
    <source>
        <dbReference type="Proteomes" id="UP001168877"/>
    </source>
</evidence>
<protein>
    <submittedName>
        <fullName evidence="1">Uncharacterized protein</fullName>
    </submittedName>
</protein>
<comment type="caution">
    <text evidence="1">The sequence shown here is derived from an EMBL/GenBank/DDBJ whole genome shotgun (WGS) entry which is preliminary data.</text>
</comment>
<dbReference type="EMBL" id="JAUESC010000384">
    <property type="protein sequence ID" value="KAK0581106.1"/>
    <property type="molecule type" value="Genomic_DNA"/>
</dbReference>
<accession>A0AA39RVM9</accession>
<dbReference type="AlphaFoldDB" id="A0AA39RVM9"/>
<name>A0AA39RVM9_ACESA</name>
<keyword evidence="2" id="KW-1185">Reference proteome</keyword>
<proteinExistence type="predicted"/>
<evidence type="ECO:0000313" key="1">
    <source>
        <dbReference type="EMBL" id="KAK0581106.1"/>
    </source>
</evidence>
<sequence>MHCIFSAPVPEWNDPKAVFVKSEIKMKMKISGRDIPLMFVSTMGDRVSEQPQPQPHPLTDTSRLPSICQQLPLVVDLSSSADHRQSIIFRRSSSISHHSFVFFSPSRRSSTSTRSVVHRSARLDVVDIDVLGLMFDDGDEFLGLNFRVWCCDDGNDR</sequence>
<organism evidence="1 2">
    <name type="scientific">Acer saccharum</name>
    <name type="common">Sugar maple</name>
    <dbReference type="NCBI Taxonomy" id="4024"/>
    <lineage>
        <taxon>Eukaryota</taxon>
        <taxon>Viridiplantae</taxon>
        <taxon>Streptophyta</taxon>
        <taxon>Embryophyta</taxon>
        <taxon>Tracheophyta</taxon>
        <taxon>Spermatophyta</taxon>
        <taxon>Magnoliopsida</taxon>
        <taxon>eudicotyledons</taxon>
        <taxon>Gunneridae</taxon>
        <taxon>Pentapetalae</taxon>
        <taxon>rosids</taxon>
        <taxon>malvids</taxon>
        <taxon>Sapindales</taxon>
        <taxon>Sapindaceae</taxon>
        <taxon>Hippocastanoideae</taxon>
        <taxon>Acereae</taxon>
        <taxon>Acer</taxon>
    </lineage>
</organism>
<gene>
    <name evidence="1" type="ORF">LWI29_010098</name>
</gene>
<reference evidence="1" key="2">
    <citation type="submission" date="2023-06" db="EMBL/GenBank/DDBJ databases">
        <authorList>
            <person name="Swenson N.G."/>
            <person name="Wegrzyn J.L."/>
            <person name="Mcevoy S.L."/>
        </authorList>
    </citation>
    <scope>NUCLEOTIDE SEQUENCE</scope>
    <source>
        <strain evidence="1">NS2018</strain>
        <tissue evidence="1">Leaf</tissue>
    </source>
</reference>
<dbReference type="Proteomes" id="UP001168877">
    <property type="component" value="Unassembled WGS sequence"/>
</dbReference>
<reference evidence="1" key="1">
    <citation type="journal article" date="2022" name="Plant J.">
        <title>Strategies of tolerance reflected in two North American maple genomes.</title>
        <authorList>
            <person name="McEvoy S.L."/>
            <person name="Sezen U.U."/>
            <person name="Trouern-Trend A."/>
            <person name="McMahon S.M."/>
            <person name="Schaberg P.G."/>
            <person name="Yang J."/>
            <person name="Wegrzyn J.L."/>
            <person name="Swenson N.G."/>
        </authorList>
    </citation>
    <scope>NUCLEOTIDE SEQUENCE</scope>
    <source>
        <strain evidence="1">NS2018</strain>
    </source>
</reference>